<dbReference type="InterPro" id="IPR001295">
    <property type="entry name" value="Dihydroorotate_DH_CS"/>
</dbReference>
<dbReference type="GO" id="GO:0005737">
    <property type="term" value="C:cytoplasm"/>
    <property type="evidence" value="ECO:0007669"/>
    <property type="project" value="UniProtKB-SubCell"/>
</dbReference>
<feature type="binding site" evidence="9">
    <location>
        <position position="128"/>
    </location>
    <ligand>
        <name>FMN</name>
        <dbReference type="ChEBI" id="CHEBI:58210"/>
    </ligand>
</feature>
<evidence type="ECO:0000313" key="12">
    <source>
        <dbReference type="Proteomes" id="UP000265768"/>
    </source>
</evidence>
<dbReference type="OrthoDB" id="9794954at2"/>
<dbReference type="InterPro" id="IPR013785">
    <property type="entry name" value="Aldolase_TIM"/>
</dbReference>
<feature type="binding site" evidence="9">
    <location>
        <position position="128"/>
    </location>
    <ligand>
        <name>substrate</name>
    </ligand>
</feature>
<evidence type="ECO:0000259" key="10">
    <source>
        <dbReference type="Pfam" id="PF01180"/>
    </source>
</evidence>
<dbReference type="GO" id="GO:0006207">
    <property type="term" value="P:'de novo' pyrimidine nucleobase biosynthetic process"/>
    <property type="evidence" value="ECO:0007669"/>
    <property type="project" value="InterPro"/>
</dbReference>
<dbReference type="EMBL" id="QZEY01000007">
    <property type="protein sequence ID" value="RJL31356.1"/>
    <property type="molecule type" value="Genomic_DNA"/>
</dbReference>
<comment type="cofactor">
    <cofactor evidence="9">
        <name>FMN</name>
        <dbReference type="ChEBI" id="CHEBI:58210"/>
    </cofactor>
    <text evidence="9">Binds 1 FMN per subunit.</text>
</comment>
<feature type="binding site" evidence="9">
    <location>
        <position position="194"/>
    </location>
    <ligand>
        <name>FMN</name>
        <dbReference type="ChEBI" id="CHEBI:58210"/>
    </ligand>
</feature>
<dbReference type="AlphaFoldDB" id="A0A3A4ANV9"/>
<dbReference type="GO" id="GO:0004152">
    <property type="term" value="F:dihydroorotate dehydrogenase activity"/>
    <property type="evidence" value="ECO:0007669"/>
    <property type="project" value="UniProtKB-UniRule"/>
</dbReference>
<dbReference type="GO" id="GO:0044205">
    <property type="term" value="P:'de novo' UMP biosynthetic process"/>
    <property type="evidence" value="ECO:0007669"/>
    <property type="project" value="UniProtKB-UniRule"/>
</dbReference>
<comment type="caution">
    <text evidence="9">Lacks conserved residue(s) required for the propagation of feature annotation.</text>
</comment>
<keyword evidence="12" id="KW-1185">Reference proteome</keyword>
<dbReference type="InterPro" id="IPR005720">
    <property type="entry name" value="Dihydroorotate_DH_cat"/>
</dbReference>
<feature type="binding site" evidence="9">
    <location>
        <begin position="269"/>
        <end position="270"/>
    </location>
    <ligand>
        <name>FMN</name>
        <dbReference type="ChEBI" id="CHEBI:58210"/>
    </ligand>
</feature>
<comment type="function">
    <text evidence="9">Catalyzes the conversion of dihydroorotate to orotate.</text>
</comment>
<dbReference type="InterPro" id="IPR033888">
    <property type="entry name" value="DHOD_1B"/>
</dbReference>
<dbReference type="SUPFAM" id="SSF51395">
    <property type="entry name" value="FMN-linked oxidoreductases"/>
    <property type="match status" value="1"/>
</dbReference>
<evidence type="ECO:0000256" key="3">
    <source>
        <dbReference type="ARBA" id="ARBA00008008"/>
    </source>
</evidence>
<protein>
    <recommendedName>
        <fullName evidence="9">Dihydroorotate dehydrogenase</fullName>
        <shortName evidence="9">DHOD</shortName>
        <shortName evidence="9">DHODase</shortName>
        <shortName evidence="9">DHOdehase</shortName>
        <ecNumber evidence="9">1.3.-.-</ecNumber>
    </recommendedName>
</protein>
<dbReference type="PANTHER" id="PTHR48109">
    <property type="entry name" value="DIHYDROOROTATE DEHYDROGENASE (QUINONE), MITOCHONDRIAL-RELATED"/>
    <property type="match status" value="1"/>
</dbReference>
<evidence type="ECO:0000313" key="11">
    <source>
        <dbReference type="EMBL" id="RJL31356.1"/>
    </source>
</evidence>
<evidence type="ECO:0000256" key="6">
    <source>
        <dbReference type="ARBA" id="ARBA00022643"/>
    </source>
</evidence>
<feature type="binding site" evidence="9">
    <location>
        <begin position="247"/>
        <end position="248"/>
    </location>
    <ligand>
        <name>FMN</name>
        <dbReference type="ChEBI" id="CHEBI:58210"/>
    </ligand>
</feature>
<feature type="domain" description="Dihydroorotate dehydrogenase catalytic" evidence="10">
    <location>
        <begin position="6"/>
        <end position="290"/>
    </location>
</feature>
<dbReference type="InterPro" id="IPR050074">
    <property type="entry name" value="DHO_dehydrogenase"/>
</dbReference>
<organism evidence="11 12">
    <name type="scientific">Bailinhaonella thermotolerans</name>
    <dbReference type="NCBI Taxonomy" id="1070861"/>
    <lineage>
        <taxon>Bacteria</taxon>
        <taxon>Bacillati</taxon>
        <taxon>Actinomycetota</taxon>
        <taxon>Actinomycetes</taxon>
        <taxon>Streptosporangiales</taxon>
        <taxon>Streptosporangiaceae</taxon>
        <taxon>Bailinhaonella</taxon>
    </lineage>
</organism>
<evidence type="ECO:0000256" key="2">
    <source>
        <dbReference type="ARBA" id="ARBA00004725"/>
    </source>
</evidence>
<accession>A0A3A4ANV9</accession>
<feature type="binding site" evidence="9">
    <location>
        <position position="168"/>
    </location>
    <ligand>
        <name>FMN</name>
        <dbReference type="ChEBI" id="CHEBI:58210"/>
    </ligand>
</feature>
<dbReference type="InterPro" id="IPR049622">
    <property type="entry name" value="Dihydroorotate_DH_I"/>
</dbReference>
<keyword evidence="7 9" id="KW-0665">Pyrimidine biosynthesis</keyword>
<keyword evidence="4 9" id="KW-0963">Cytoplasm</keyword>
<dbReference type="CDD" id="cd04740">
    <property type="entry name" value="DHOD_1B_like"/>
    <property type="match status" value="1"/>
</dbReference>
<evidence type="ECO:0000256" key="5">
    <source>
        <dbReference type="ARBA" id="ARBA00022630"/>
    </source>
</evidence>
<dbReference type="PROSITE" id="PS00912">
    <property type="entry name" value="DHODEHASE_2"/>
    <property type="match status" value="1"/>
</dbReference>
<feature type="binding site" evidence="9">
    <location>
        <begin position="195"/>
        <end position="196"/>
    </location>
    <ligand>
        <name>substrate</name>
    </ligand>
</feature>
<comment type="pathway">
    <text evidence="2 9">Pyrimidine metabolism; UMP biosynthesis via de novo pathway.</text>
</comment>
<name>A0A3A4ANV9_9ACTN</name>
<reference evidence="11 12" key="1">
    <citation type="submission" date="2018-09" db="EMBL/GenBank/DDBJ databases">
        <title>YIM 75507 draft genome.</title>
        <authorList>
            <person name="Tang S."/>
            <person name="Feng Y."/>
        </authorList>
    </citation>
    <scope>NUCLEOTIDE SEQUENCE [LARGE SCALE GENOMIC DNA]</scope>
    <source>
        <strain evidence="11 12">YIM 75507</strain>
    </source>
</reference>
<evidence type="ECO:0000256" key="1">
    <source>
        <dbReference type="ARBA" id="ARBA00004496"/>
    </source>
</evidence>
<dbReference type="EC" id="1.3.-.-" evidence="9"/>
<sequence length="314" mass="32209">MSADMRTRLSHVELPNPILTAAGCGGSGRELSVFYDVSRLGALTTPSITLAPRAGRPTPRTAETPSGVLNAVGAQGPGVDAFLTSDLPWLLQQGARAVVSIAGGSVAEFVELAKRLTEQPGVSVLEVNLSWPSMEDRGRPFAADASASAEVITAVRAAARFDVPVFAKLAPDVPDVVAIARACVAAGAEGLSLINTVPGMAIDVDAARPALAAVTGGLSGPAVRPLAVRCVWQVHAALPGVPIVGMGGVMTGRDALELILAGACAVAVGTANFQDPFACPRILRELEEALTARGIERAAEAIGLAHRPSERQPR</sequence>
<dbReference type="PANTHER" id="PTHR48109:SF1">
    <property type="entry name" value="DIHYDROOROTATE DEHYDROGENASE (FUMARATE)"/>
    <property type="match status" value="1"/>
</dbReference>
<keyword evidence="6 9" id="KW-0288">FMN</keyword>
<dbReference type="NCBIfam" id="TIGR01037">
    <property type="entry name" value="pyrD_sub1_fam"/>
    <property type="match status" value="1"/>
</dbReference>
<evidence type="ECO:0000256" key="8">
    <source>
        <dbReference type="ARBA" id="ARBA00023002"/>
    </source>
</evidence>
<dbReference type="RefSeq" id="WP_119928041.1">
    <property type="nucleotide sequence ID" value="NZ_QZEY01000007.1"/>
</dbReference>
<dbReference type="Pfam" id="PF01180">
    <property type="entry name" value="DHO_dh"/>
    <property type="match status" value="1"/>
</dbReference>
<proteinExistence type="inferred from homology"/>
<dbReference type="NCBIfam" id="NF005574">
    <property type="entry name" value="PRK07259.1"/>
    <property type="match status" value="1"/>
</dbReference>
<evidence type="ECO:0000256" key="9">
    <source>
        <dbReference type="HAMAP-Rule" id="MF_00224"/>
    </source>
</evidence>
<keyword evidence="5 9" id="KW-0285">Flavoprotein</keyword>
<comment type="catalytic activity">
    <reaction evidence="9">
        <text>(S)-dihydroorotate + A = orotate + AH2</text>
        <dbReference type="Rhea" id="RHEA:18073"/>
        <dbReference type="ChEBI" id="CHEBI:13193"/>
        <dbReference type="ChEBI" id="CHEBI:17499"/>
        <dbReference type="ChEBI" id="CHEBI:30839"/>
        <dbReference type="ChEBI" id="CHEBI:30864"/>
    </reaction>
</comment>
<comment type="subcellular location">
    <subcellularLocation>
        <location evidence="1 9">Cytoplasm</location>
    </subcellularLocation>
</comment>
<evidence type="ECO:0000256" key="4">
    <source>
        <dbReference type="ARBA" id="ARBA00022490"/>
    </source>
</evidence>
<feature type="binding site" evidence="9">
    <location>
        <position position="220"/>
    </location>
    <ligand>
        <name>FMN</name>
        <dbReference type="ChEBI" id="CHEBI:58210"/>
    </ligand>
</feature>
<dbReference type="Gene3D" id="3.20.20.70">
    <property type="entry name" value="Aldolase class I"/>
    <property type="match status" value="1"/>
</dbReference>
<evidence type="ECO:0000256" key="7">
    <source>
        <dbReference type="ARBA" id="ARBA00022975"/>
    </source>
</evidence>
<comment type="similarity">
    <text evidence="3 9">Belongs to the dihydroorotate dehydrogenase family. Type 1 subfamily.</text>
</comment>
<dbReference type="HAMAP" id="MF_00224">
    <property type="entry name" value="DHO_dh_type1"/>
    <property type="match status" value="1"/>
</dbReference>
<gene>
    <name evidence="9" type="primary">pyrD</name>
    <name evidence="11" type="ORF">D5H75_20145</name>
</gene>
<comment type="caution">
    <text evidence="11">The sequence shown here is derived from an EMBL/GenBank/DDBJ whole genome shotgun (WGS) entry which is preliminary data.</text>
</comment>
<dbReference type="PROSITE" id="PS51257">
    <property type="entry name" value="PROKAR_LIPOPROTEIN"/>
    <property type="match status" value="1"/>
</dbReference>
<dbReference type="Proteomes" id="UP000265768">
    <property type="component" value="Unassembled WGS sequence"/>
</dbReference>
<dbReference type="PIRSF" id="PIRSF000164">
    <property type="entry name" value="DHO_oxidase"/>
    <property type="match status" value="1"/>
</dbReference>
<keyword evidence="8 9" id="KW-0560">Oxidoreductase</keyword>
<dbReference type="UniPathway" id="UPA00070"/>
<dbReference type="InterPro" id="IPR012135">
    <property type="entry name" value="Dihydroorotate_DH_1_2"/>
</dbReference>
<dbReference type="InterPro" id="IPR024920">
    <property type="entry name" value="Dihydroorotate_DH_1"/>
</dbReference>